<organism evidence="11 12">
    <name type="scientific">Mucor plumbeus</name>
    <dbReference type="NCBI Taxonomy" id="97098"/>
    <lineage>
        <taxon>Eukaryota</taxon>
        <taxon>Fungi</taxon>
        <taxon>Fungi incertae sedis</taxon>
        <taxon>Mucoromycota</taxon>
        <taxon>Mucoromycotina</taxon>
        <taxon>Mucoromycetes</taxon>
        <taxon>Mucorales</taxon>
        <taxon>Mucorineae</taxon>
        <taxon>Mucoraceae</taxon>
        <taxon>Mucor</taxon>
    </lineage>
</organism>
<dbReference type="PROSITE" id="PS51847">
    <property type="entry name" value="SMP"/>
    <property type="match status" value="1"/>
</dbReference>
<feature type="compositionally biased region" description="Acidic residues" evidence="7">
    <location>
        <begin position="1086"/>
        <end position="1104"/>
    </location>
</feature>
<gene>
    <name evidence="11" type="ORF">INT46_003444</name>
</gene>
<dbReference type="PANTHER" id="PTHR47348">
    <property type="entry name" value="MEIOTICALLY UP-REGULATED GENE 190 PROTEIN"/>
    <property type="match status" value="1"/>
</dbReference>
<evidence type="ECO:0000256" key="5">
    <source>
        <dbReference type="ARBA" id="ARBA00023136"/>
    </source>
</evidence>
<keyword evidence="12" id="KW-1185">Reference proteome</keyword>
<dbReference type="Proteomes" id="UP000650833">
    <property type="component" value="Unassembled WGS sequence"/>
</dbReference>
<dbReference type="CDD" id="cd21676">
    <property type="entry name" value="SMP_Mug190"/>
    <property type="match status" value="1"/>
</dbReference>
<comment type="caution">
    <text evidence="11">The sequence shown here is derived from an EMBL/GenBank/DDBJ whole genome shotgun (WGS) entry which is preliminary data.</text>
</comment>
<evidence type="ECO:0000256" key="6">
    <source>
        <dbReference type="SAM" id="Coils"/>
    </source>
</evidence>
<feature type="transmembrane region" description="Helical" evidence="8">
    <location>
        <begin position="233"/>
        <end position="250"/>
    </location>
</feature>
<dbReference type="SMART" id="SM00239">
    <property type="entry name" value="C2"/>
    <property type="match status" value="2"/>
</dbReference>
<dbReference type="PANTHER" id="PTHR47348:SF3">
    <property type="entry name" value="MEIOTICALLY UP-REGULATED GENE 190 PROTEIN"/>
    <property type="match status" value="1"/>
</dbReference>
<evidence type="ECO:0000256" key="8">
    <source>
        <dbReference type="SAM" id="Phobius"/>
    </source>
</evidence>
<dbReference type="EMBL" id="JAEPRC010000169">
    <property type="protein sequence ID" value="KAG2205617.1"/>
    <property type="molecule type" value="Genomic_DNA"/>
</dbReference>
<dbReference type="Gene3D" id="2.60.40.150">
    <property type="entry name" value="C2 domain"/>
    <property type="match status" value="2"/>
</dbReference>
<feature type="domain" description="SMP-LTD" evidence="10">
    <location>
        <begin position="277"/>
        <end position="478"/>
    </location>
</feature>
<evidence type="ECO:0000313" key="12">
    <source>
        <dbReference type="Proteomes" id="UP000650833"/>
    </source>
</evidence>
<dbReference type="InterPro" id="IPR031468">
    <property type="entry name" value="SMP_LBD"/>
</dbReference>
<name>A0A8H7R882_9FUNG</name>
<feature type="compositionally biased region" description="Basic and acidic residues" evidence="7">
    <location>
        <begin position="22"/>
        <end position="59"/>
    </location>
</feature>
<evidence type="ECO:0000256" key="4">
    <source>
        <dbReference type="ARBA" id="ARBA00023121"/>
    </source>
</evidence>
<keyword evidence="2" id="KW-0813">Transport</keyword>
<keyword evidence="8" id="KW-1133">Transmembrane helix</keyword>
<feature type="compositionally biased region" description="Polar residues" evidence="7">
    <location>
        <begin position="117"/>
        <end position="128"/>
    </location>
</feature>
<dbReference type="GO" id="GO:0008289">
    <property type="term" value="F:lipid binding"/>
    <property type="evidence" value="ECO:0007669"/>
    <property type="project" value="UniProtKB-KW"/>
</dbReference>
<feature type="region of interest" description="Disordered" evidence="7">
    <location>
        <begin position="1"/>
        <end position="68"/>
    </location>
</feature>
<dbReference type="GO" id="GO:0016020">
    <property type="term" value="C:membrane"/>
    <property type="evidence" value="ECO:0007669"/>
    <property type="project" value="UniProtKB-SubCell"/>
</dbReference>
<comment type="subcellular location">
    <subcellularLocation>
        <location evidence="1">Membrane</location>
    </subcellularLocation>
</comment>
<evidence type="ECO:0000256" key="2">
    <source>
        <dbReference type="ARBA" id="ARBA00022448"/>
    </source>
</evidence>
<feature type="region of interest" description="Disordered" evidence="7">
    <location>
        <begin position="87"/>
        <end position="131"/>
    </location>
</feature>
<keyword evidence="5 8" id="KW-0472">Membrane</keyword>
<keyword evidence="3" id="KW-0445">Lipid transport</keyword>
<sequence length="1158" mass="131401">MADVVKFNSEKQPALEMTEAPTEERERQQENKEEIQRIQEKGHVQDKESHALAEKKEKAPGNTLDASGNVHIQSQHDLTQHEKEAPNILPKQSNPHTHVWSNNPNDTFADQWGPAMQNATSSKKQPNEQPIDIKEEGNVVNDTDHVKKNRHHRLGSQSSDLNRTFESTMTDLKNIFDTSDESFPHEKDHHKLENPTPLNPIQPDELIWNLQIKAIKYILVACVVCYLAGRLRIGYIMGIVIISLCAWAYWNLGRTSSAGLEWQLEKQENMKSLYTSEGESVEWLNYMLEKIWRSIDPDMFIIVEDLLEDTLESLSPSFIQNVKVSDFDIGVQAPRIQMIRVFPPLPGQPEESIFGEAAFSFHAHPVASLVTNRSPKATPPGLAIRFQTALKAPLEVKAELTAVSGKIRFKILTCPDLPFISKATIAFTSVPKIETGVMPLSKHINIMNLPAIKSLVNEGVKLGFADLVDPKSMTIDIKALMGAFAQDTNAIGVVKVEIREATRDSSIQLQDMEDSYATLSLSTQPKKSLSSTRVLTNDKNPSWNENLYVLVYKDDIVSETKVDVKVWDADKVKFDDMWGSVSMSVKDIVQAKLDKLGNVSSYCMDERVVFDGWTPIDGKDESTSKVKLNMKLSFHPKYPTPNMEIFSGDAMAKKKKSEEEKQEHEAEKSAVLDIPVETTHTNGILSVQIHQAVDLEIGDPEVLPADDEFKHPYSPNRVVSPYAILYVNDNKVFKTRVKLRNPSPHWNAITEHFIRDYESAFVRISVKTSVDLERDPVLGTKSLALKDLFADQEDKFKEIQQWIPLANGIGFGKILLSIKFKPVKMTLPRELQGSDVGTLIIERISLTNLKEPYNDNYINSTKATLALNIDPVILKHLKAKNISKPHPEEEQENDQTNSLERVGPYGWYDQHLYFPLMMRYRTALYVHINQGSISTTKSTGRFWLKDMVDGEWQDIVVGLHNYVGEKTKESNRNENPWPQDGEFGQVTIRMKILPGFSPVHTHLKTFTKDFVGADPFYNDALKYKAQKWIKDQNEKKKEKGEDQGDVTEEVPFDYDMQAAVQAEKHRQNKSEQADKSTRNSSVSSEYGEDDSDDDLDSDMDDTEFQADMINQKKKKNISKHRVIRKVAWSLDKVKHKVDVFKEGFNSETRASRSVAKEV</sequence>
<dbReference type="Pfam" id="PF00168">
    <property type="entry name" value="C2"/>
    <property type="match status" value="2"/>
</dbReference>
<dbReference type="PROSITE" id="PS50004">
    <property type="entry name" value="C2"/>
    <property type="match status" value="2"/>
</dbReference>
<feature type="compositionally biased region" description="Polar residues" evidence="7">
    <location>
        <begin position="90"/>
        <end position="108"/>
    </location>
</feature>
<dbReference type="OrthoDB" id="419768at2759"/>
<dbReference type="GO" id="GO:0006869">
    <property type="term" value="P:lipid transport"/>
    <property type="evidence" value="ECO:0007669"/>
    <property type="project" value="UniProtKB-KW"/>
</dbReference>
<dbReference type="AlphaFoldDB" id="A0A8H7R882"/>
<reference evidence="11" key="1">
    <citation type="submission" date="2020-12" db="EMBL/GenBank/DDBJ databases">
        <title>Metabolic potential, ecology and presence of endohyphal bacteria is reflected in genomic diversity of Mucoromycotina.</title>
        <authorList>
            <person name="Muszewska A."/>
            <person name="Okrasinska A."/>
            <person name="Steczkiewicz K."/>
            <person name="Drgas O."/>
            <person name="Orlowska M."/>
            <person name="Perlinska-Lenart U."/>
            <person name="Aleksandrzak-Piekarczyk T."/>
            <person name="Szatraj K."/>
            <person name="Zielenkiewicz U."/>
            <person name="Pilsyk S."/>
            <person name="Malc E."/>
            <person name="Mieczkowski P."/>
            <person name="Kruszewska J.S."/>
            <person name="Biernat P."/>
            <person name="Pawlowska J."/>
        </authorList>
    </citation>
    <scope>NUCLEOTIDE SEQUENCE</scope>
    <source>
        <strain evidence="11">CBS 226.32</strain>
    </source>
</reference>
<feature type="compositionally biased region" description="Basic and acidic residues" evidence="7">
    <location>
        <begin position="1062"/>
        <end position="1077"/>
    </location>
</feature>
<keyword evidence="8" id="KW-0812">Transmembrane</keyword>
<dbReference type="SUPFAM" id="SSF49562">
    <property type="entry name" value="C2 domain (Calcium/lipid-binding domain, CaLB)"/>
    <property type="match status" value="2"/>
</dbReference>
<evidence type="ECO:0000256" key="7">
    <source>
        <dbReference type="SAM" id="MobiDB-lite"/>
    </source>
</evidence>
<dbReference type="Pfam" id="PF25669">
    <property type="entry name" value="SMP_MUG190-like"/>
    <property type="match status" value="2"/>
</dbReference>
<proteinExistence type="predicted"/>
<feature type="domain" description="C2" evidence="9">
    <location>
        <begin position="665"/>
        <end position="803"/>
    </location>
</feature>
<evidence type="ECO:0008006" key="13">
    <source>
        <dbReference type="Google" id="ProtNLM"/>
    </source>
</evidence>
<evidence type="ECO:0000313" key="11">
    <source>
        <dbReference type="EMBL" id="KAG2205617.1"/>
    </source>
</evidence>
<keyword evidence="4" id="KW-0446">Lipid-binding</keyword>
<evidence type="ECO:0000256" key="3">
    <source>
        <dbReference type="ARBA" id="ARBA00023055"/>
    </source>
</evidence>
<feature type="domain" description="C2" evidence="9">
    <location>
        <begin position="469"/>
        <end position="598"/>
    </location>
</feature>
<dbReference type="InterPro" id="IPR000008">
    <property type="entry name" value="C2_dom"/>
</dbReference>
<dbReference type="InterPro" id="IPR035892">
    <property type="entry name" value="C2_domain_sf"/>
</dbReference>
<evidence type="ECO:0000256" key="1">
    <source>
        <dbReference type="ARBA" id="ARBA00004370"/>
    </source>
</evidence>
<accession>A0A8H7R882</accession>
<feature type="region of interest" description="Disordered" evidence="7">
    <location>
        <begin position="1061"/>
        <end position="1116"/>
    </location>
</feature>
<feature type="coiled-coil region" evidence="6">
    <location>
        <begin position="647"/>
        <end position="674"/>
    </location>
</feature>
<protein>
    <recommendedName>
        <fullName evidence="13">C2 domain-containing protein</fullName>
    </recommendedName>
</protein>
<evidence type="ECO:0000259" key="9">
    <source>
        <dbReference type="PROSITE" id="PS50004"/>
    </source>
</evidence>
<keyword evidence="6" id="KW-0175">Coiled coil</keyword>
<evidence type="ECO:0000259" key="10">
    <source>
        <dbReference type="PROSITE" id="PS51847"/>
    </source>
</evidence>